<gene>
    <name evidence="7" type="ORF">DIT26_01940</name>
    <name evidence="8" type="ORF">XD86_0734</name>
    <name evidence="9" type="ORF">XE02_0841</name>
</gene>
<dbReference type="Gene3D" id="3.40.50.720">
    <property type="entry name" value="NAD(P)-binding Rossmann-like Domain"/>
    <property type="match status" value="2"/>
</dbReference>
<keyword evidence="3" id="KW-0520">NAD</keyword>
<dbReference type="Proteomes" id="UP000055014">
    <property type="component" value="Unassembled WGS sequence"/>
</dbReference>
<dbReference type="PROSITE" id="PS00670">
    <property type="entry name" value="D_2_HYDROXYACID_DH_2"/>
    <property type="match status" value="1"/>
</dbReference>
<evidence type="ECO:0000313" key="11">
    <source>
        <dbReference type="Proteomes" id="UP000055014"/>
    </source>
</evidence>
<reference evidence="10 11" key="2">
    <citation type="journal article" date="2015" name="MBio">
        <title>Genome-Resolved Metagenomic Analysis Reveals Roles for Candidate Phyla and Other Microbial Community Members in Biogeochemical Transformations in Oil Reservoirs.</title>
        <authorList>
            <person name="Hu P."/>
            <person name="Tom L."/>
            <person name="Singh A."/>
            <person name="Thomas B.C."/>
            <person name="Baker B.J."/>
            <person name="Piceno Y.M."/>
            <person name="Andersen G.L."/>
            <person name="Banfield J.F."/>
        </authorList>
    </citation>
    <scope>NUCLEOTIDE SEQUENCE [LARGE SCALE GENOMIC DNA]</scope>
</reference>
<dbReference type="InterPro" id="IPR006139">
    <property type="entry name" value="D-isomer_2_OHA_DH_cat_dom"/>
</dbReference>
<evidence type="ECO:0000256" key="1">
    <source>
        <dbReference type="ARBA" id="ARBA00005854"/>
    </source>
</evidence>
<feature type="domain" description="D-isomer specific 2-hydroxyacid dehydrogenase catalytic" evidence="5">
    <location>
        <begin position="9"/>
        <end position="299"/>
    </location>
</feature>
<dbReference type="AlphaFoldDB" id="A0A101I6Y0"/>
<reference evidence="7 12" key="3">
    <citation type="journal article" date="2018" name="Nat. Biotechnol.">
        <title>A standardized bacterial taxonomy based on genome phylogeny substantially revises the tree of life.</title>
        <authorList>
            <person name="Parks D.H."/>
            <person name="Chuvochina M."/>
            <person name="Waite D.W."/>
            <person name="Rinke C."/>
            <person name="Skarshewski A."/>
            <person name="Chaumeil P.A."/>
            <person name="Hugenholtz P."/>
        </authorList>
    </citation>
    <scope>NUCLEOTIDE SEQUENCE [LARGE SCALE GENOMIC DNA]</scope>
    <source>
        <strain evidence="7">UBA9905</strain>
    </source>
</reference>
<dbReference type="EMBL" id="DQBS01000049">
    <property type="protein sequence ID" value="HCO69341.1"/>
    <property type="molecule type" value="Genomic_DNA"/>
</dbReference>
<dbReference type="Pfam" id="PF02826">
    <property type="entry name" value="2-Hacid_dh_C"/>
    <property type="match status" value="1"/>
</dbReference>
<dbReference type="PATRIC" id="fig|1236046.5.peg.451"/>
<evidence type="ECO:0000313" key="8">
    <source>
        <dbReference type="EMBL" id="KUK67513.1"/>
    </source>
</evidence>
<evidence type="ECO:0000313" key="7">
    <source>
        <dbReference type="EMBL" id="HCO69341.1"/>
    </source>
</evidence>
<dbReference type="GO" id="GO:0051287">
    <property type="term" value="F:NAD binding"/>
    <property type="evidence" value="ECO:0007669"/>
    <property type="project" value="InterPro"/>
</dbReference>
<protein>
    <submittedName>
        <fullName evidence="7">3-phosphoglycerate dehydrogenase</fullName>
    </submittedName>
    <submittedName>
        <fullName evidence="9">Phosphoglycerate dehydrogenase-like oxidoreductase</fullName>
    </submittedName>
</protein>
<dbReference type="GO" id="GO:0016616">
    <property type="term" value="F:oxidoreductase activity, acting on the CH-OH group of donors, NAD or NADP as acceptor"/>
    <property type="evidence" value="ECO:0007669"/>
    <property type="project" value="InterPro"/>
</dbReference>
<dbReference type="Pfam" id="PF00389">
    <property type="entry name" value="2-Hacid_dh"/>
    <property type="match status" value="1"/>
</dbReference>
<evidence type="ECO:0000256" key="4">
    <source>
        <dbReference type="RuleBase" id="RU003719"/>
    </source>
</evidence>
<dbReference type="InterPro" id="IPR029753">
    <property type="entry name" value="D-isomer_DH_CS"/>
</dbReference>
<dbReference type="EMBL" id="LGGW01000065">
    <property type="protein sequence ID" value="KUK89825.1"/>
    <property type="molecule type" value="Genomic_DNA"/>
</dbReference>
<reference evidence="9" key="1">
    <citation type="journal article" date="2015" name="MBio">
        <title>Genome-resolved metagenomic analysis reveals roles for candidate phyla and other microbial community members in biogeochemical transformations in oil reservoirs.</title>
        <authorList>
            <person name="Hu P."/>
            <person name="Tom L."/>
            <person name="Singh A."/>
            <person name="Thomas B.C."/>
            <person name="Baker B.J."/>
            <person name="Piceno Y.M."/>
            <person name="Andersen G.L."/>
            <person name="Banfield J.F."/>
        </authorList>
    </citation>
    <scope>NUCLEOTIDE SEQUENCE [LARGE SCALE GENOMIC DNA]</scope>
    <source>
        <strain evidence="8">46_47</strain>
        <strain evidence="9">46_70</strain>
    </source>
</reference>
<dbReference type="InterPro" id="IPR006140">
    <property type="entry name" value="D-isomer_DH_NAD-bd"/>
</dbReference>
<dbReference type="PANTHER" id="PTHR42938">
    <property type="entry name" value="FORMATE DEHYDROGENASE 1"/>
    <property type="match status" value="1"/>
</dbReference>
<feature type="domain" description="D-isomer specific 2-hydroxyacid dehydrogenase NAD-binding" evidence="6">
    <location>
        <begin position="106"/>
        <end position="281"/>
    </location>
</feature>
<evidence type="ECO:0000259" key="5">
    <source>
        <dbReference type="Pfam" id="PF00389"/>
    </source>
</evidence>
<dbReference type="EMBL" id="LGGH01000094">
    <property type="protein sequence ID" value="KUK67513.1"/>
    <property type="molecule type" value="Genomic_DNA"/>
</dbReference>
<comment type="caution">
    <text evidence="9">The sequence shown here is derived from an EMBL/GenBank/DDBJ whole genome shotgun (WGS) entry which is preliminary data.</text>
</comment>
<dbReference type="SUPFAM" id="SSF51735">
    <property type="entry name" value="NAD(P)-binding Rossmann-fold domains"/>
    <property type="match status" value="1"/>
</dbReference>
<dbReference type="InterPro" id="IPR036291">
    <property type="entry name" value="NAD(P)-bd_dom_sf"/>
</dbReference>
<dbReference type="SUPFAM" id="SSF52283">
    <property type="entry name" value="Formate/glycerate dehydrogenase catalytic domain-like"/>
    <property type="match status" value="1"/>
</dbReference>
<organism evidence="9 11">
    <name type="scientific">Mesotoga infera</name>
    <dbReference type="NCBI Taxonomy" id="1236046"/>
    <lineage>
        <taxon>Bacteria</taxon>
        <taxon>Thermotogati</taxon>
        <taxon>Thermotogota</taxon>
        <taxon>Thermotogae</taxon>
        <taxon>Kosmotogales</taxon>
        <taxon>Kosmotogaceae</taxon>
        <taxon>Mesotoga</taxon>
    </lineage>
</organism>
<evidence type="ECO:0000313" key="10">
    <source>
        <dbReference type="Proteomes" id="UP000054260"/>
    </source>
</evidence>
<dbReference type="FunFam" id="3.40.50.720:FF:000021">
    <property type="entry name" value="D-3-phosphoglycerate dehydrogenase"/>
    <property type="match status" value="1"/>
</dbReference>
<accession>A0A101I6Y0</accession>
<evidence type="ECO:0000256" key="2">
    <source>
        <dbReference type="ARBA" id="ARBA00023002"/>
    </source>
</evidence>
<evidence type="ECO:0000259" key="6">
    <source>
        <dbReference type="Pfam" id="PF02826"/>
    </source>
</evidence>
<dbReference type="PANTHER" id="PTHR42938:SF47">
    <property type="entry name" value="HYDROXYPYRUVATE REDUCTASE"/>
    <property type="match status" value="1"/>
</dbReference>
<proteinExistence type="inferred from homology"/>
<name>A0A101I6Y0_9BACT</name>
<dbReference type="Proteomes" id="UP000054260">
    <property type="component" value="Unassembled WGS sequence"/>
</dbReference>
<evidence type="ECO:0000313" key="12">
    <source>
        <dbReference type="Proteomes" id="UP000264215"/>
    </source>
</evidence>
<dbReference type="Proteomes" id="UP000264215">
    <property type="component" value="Unassembled WGS sequence"/>
</dbReference>
<evidence type="ECO:0000313" key="9">
    <source>
        <dbReference type="EMBL" id="KUK89825.1"/>
    </source>
</evidence>
<keyword evidence="2 4" id="KW-0560">Oxidoreductase</keyword>
<evidence type="ECO:0000256" key="3">
    <source>
        <dbReference type="ARBA" id="ARBA00023027"/>
    </source>
</evidence>
<comment type="similarity">
    <text evidence="1 4">Belongs to the D-isomer specific 2-hydroxyacid dehydrogenase family.</text>
</comment>
<dbReference type="CDD" id="cd12173">
    <property type="entry name" value="PGDH_4"/>
    <property type="match status" value="1"/>
</dbReference>
<sequence>MLRLHANDPLDKTAMKILEDSNLFQISAEHLDKDQLMKIMPEIEVLVVRSATKVTSEVIEAGKKLKLIARAGVGLDNVDVESARKHNIIVRNTPGANAISVAELTFGLLLGLVRHIPRGTYGIKEGKWEKKELKGVEIFGKTIGLIGFGAIGREVAKRAIAFGMNVCAFDPFVKETDMKVELMSTIESLLEKSDVISLHIPLTPETKHIIGEKEISLMKDGVIIINASRGGTIDEQALYNGLVSGKVSGAALDVFEVEPPSDELRRKLIGLGNVICVPHVGASTSEGQKRVGLEMAKIIVEECKIMI</sequence>